<dbReference type="PANTHER" id="PTHR46704:SF1">
    <property type="entry name" value="TELOMERE LENGTH REGULATION PROTEIN TEL2 HOMOLOG"/>
    <property type="match status" value="1"/>
</dbReference>
<protein>
    <recommendedName>
        <fullName evidence="1">Tesmin/TSO1-like CXC domain-containing protein</fullName>
    </recommendedName>
</protein>
<proteinExistence type="predicted"/>
<evidence type="ECO:0000259" key="1">
    <source>
        <dbReference type="SMART" id="SM01114"/>
    </source>
</evidence>
<gene>
    <name evidence="2" type="ORF">HOLleu_21334</name>
</gene>
<evidence type="ECO:0000313" key="2">
    <source>
        <dbReference type="EMBL" id="KAJ8034477.1"/>
    </source>
</evidence>
<comment type="caution">
    <text evidence="2">The sequence shown here is derived from an EMBL/GenBank/DDBJ whole genome shotgun (WGS) entry which is preliminary data.</text>
</comment>
<name>A0A9Q1BXD2_HOLLE</name>
<dbReference type="Proteomes" id="UP001152320">
    <property type="component" value="Chromosome 10"/>
</dbReference>
<dbReference type="SMART" id="SM01114">
    <property type="entry name" value="CXC"/>
    <property type="match status" value="1"/>
</dbReference>
<keyword evidence="3" id="KW-1185">Reference proteome</keyword>
<organism evidence="2 3">
    <name type="scientific">Holothuria leucospilota</name>
    <name type="common">Black long sea cucumber</name>
    <name type="synonym">Mertensiothuria leucospilota</name>
    <dbReference type="NCBI Taxonomy" id="206669"/>
    <lineage>
        <taxon>Eukaryota</taxon>
        <taxon>Metazoa</taxon>
        <taxon>Echinodermata</taxon>
        <taxon>Eleutherozoa</taxon>
        <taxon>Echinozoa</taxon>
        <taxon>Holothuroidea</taxon>
        <taxon>Aspidochirotacea</taxon>
        <taxon>Aspidochirotida</taxon>
        <taxon>Holothuriidae</taxon>
        <taxon>Holothuria</taxon>
    </lineage>
</organism>
<dbReference type="EMBL" id="JAIZAY010000010">
    <property type="protein sequence ID" value="KAJ8034477.1"/>
    <property type="molecule type" value="Genomic_DNA"/>
</dbReference>
<dbReference type="InterPro" id="IPR033467">
    <property type="entry name" value="Tesmin/TSO1-like_CXC"/>
</dbReference>
<dbReference type="SUPFAM" id="SSF47807">
    <property type="entry name" value="5' to 3' exonuclease, C-terminal subdomain"/>
    <property type="match status" value="1"/>
</dbReference>
<dbReference type="AlphaFoldDB" id="A0A9Q1BXD2"/>
<feature type="domain" description="Tesmin/TSO1-like CXC" evidence="1">
    <location>
        <begin position="1063"/>
        <end position="1107"/>
    </location>
</feature>
<sequence length="1118" mass="125140">MPKHVSMAIALRHLTGSKDLITMLNRMGHCLSYDDVEVMDTSIARELLAKSEALGGVVLPSNIKPGTFVQAAADNNDINEETIDGKATTHATTVVLYQTGNFGPMPQTRMFADHSERLKSLKTQDINQTMLEFSTYGKKPPVTNFVRKMQQEWFTCNEDLSSHTCQMDLAWALVRLCPTRLFEVELIPSPTGEQQVPSWSGCNAIIHQPTQMHTNVGYCPMIHGSSTEFSTIYTVMKKIQAMMTSLGQRDTVITFDLAIYIKAKEIQWRQPEEFANTVIRMGGFHIILNYLSLIGKKYEGSGLEDLLIESDVYGSATVAAIMRGKSYNRSVRAHKLVMEALFRLLWRSFVKWLSERNTSFDLQADLTETIKNCQAAVREGMNVLGSFEMLTRVVSSLEVEFSNFKEESKARSRLFAFWNDYIDMIQLLLQFLRAERRGDWLLHLSVTAAMTPHFFAFDRPNYSRWLPVYLADMNNLPQSHPIVHQEFINGNHSVSRSGNPFSNVSTDMALEQSINRDSKTKGGIGGISKEPGALERWFLTSHQRAAITTALKDMCDMQDNDRVSQHKEATSNRIKKDEESVQSLLTAFTAELMTDPFNLDDLSDGDTASLINFATGVVMPSDDAAQLLKSYESGTSQMTTFVEQRLNTNEKKFWDPLPNLKIKTFAKLSKRTKVKAADEKMVTISADRNLYGRLVIASKTRDVQLKEGLSYELSPVPFSIAHTDGSLRKTNKSVLLAEIQNNVSDDIQPKLPTPTNDMATAYLIDAMAMIQIVKSGGVSTFGELADKQMAVKEEIGQEKLKEGEELVIGGGFTNHNQAVSVTNGVVIRIEALQSDHEEADTRLLLHAKHASQDHKRIVVQSPDTDVAVLCASLFSDLNCQELWFRTGVKDKLRYIPMHKVAEKLGRCLCAALPAFHALTGCDSTSSLSGIGKKKALKVLLGSKTCQEQLLMLGMELPLSDETMINCESFICQLYSTDERAGTKADDMRYWLFCQQQKKNEGLPPTSDSLLHHIKRANYQTYIWRKSLQSEQNLPSPNNHGWKTEDGSLRPVLMTKDPAPHALLVLSFCCCKKSECRRADCSCKVNNLGCTEACQCINSEGCQNPYSRLNASSESDEDD</sequence>
<reference evidence="2" key="1">
    <citation type="submission" date="2021-10" db="EMBL/GenBank/DDBJ databases">
        <title>Tropical sea cucumber genome reveals ecological adaptation and Cuvierian tubules defense mechanism.</title>
        <authorList>
            <person name="Chen T."/>
        </authorList>
    </citation>
    <scope>NUCLEOTIDE SEQUENCE</scope>
    <source>
        <strain evidence="2">Nanhai2018</strain>
        <tissue evidence="2">Muscle</tissue>
    </source>
</reference>
<dbReference type="OrthoDB" id="5961709at2759"/>
<evidence type="ECO:0000313" key="3">
    <source>
        <dbReference type="Proteomes" id="UP001152320"/>
    </source>
</evidence>
<dbReference type="InterPro" id="IPR036279">
    <property type="entry name" value="5-3_exonuclease_C_sf"/>
</dbReference>
<accession>A0A9Q1BXD2</accession>
<dbReference type="PANTHER" id="PTHR46704">
    <property type="entry name" value="CXC DOMAIN-CONTAINING PROTEIN-RELATED"/>
    <property type="match status" value="1"/>
</dbReference>